<sequence length="302" mass="35042">MLIFKMLSIEVTNNFAEVKSAYDKKMRLWQNECDELISILKHVDLTLDQCNKQLIDAEILPYKAKLLSCGTGLRAYYKQRIDAEIRAEEQRENEQAAIRRHCTEPANTTRPLVTGTSLALEGSEKISVRQKINADRTWTHTQISKQAYQRVLPVELSAFDKEHINSFKDKIEEALQIREQLKNKLDEFLELRRGLRELFSKVDTPETLQFHLAQNKQKMMQVQDLREVNPLDRTITTPQGLERVVRFPLSGRPISEQPQLCFFGVRSRRHLGAADYSLPELSEPDSCIYDAPEDDYEFSRKA</sequence>
<proteinExistence type="predicted"/>
<evidence type="ECO:0000313" key="3">
    <source>
        <dbReference type="Proteomes" id="UP001615550"/>
    </source>
</evidence>
<organism evidence="2 3">
    <name type="scientific">Legionella lytica</name>
    <dbReference type="NCBI Taxonomy" id="96232"/>
    <lineage>
        <taxon>Bacteria</taxon>
        <taxon>Pseudomonadati</taxon>
        <taxon>Pseudomonadota</taxon>
        <taxon>Gammaproteobacteria</taxon>
        <taxon>Legionellales</taxon>
        <taxon>Legionellaceae</taxon>
        <taxon>Legionella</taxon>
    </lineage>
</organism>
<keyword evidence="3" id="KW-1185">Reference proteome</keyword>
<comment type="caution">
    <text evidence="2">The sequence shown here is derived from an EMBL/GenBank/DDBJ whole genome shotgun (WGS) entry which is preliminary data.</text>
</comment>
<dbReference type="Proteomes" id="UP001615550">
    <property type="component" value="Unassembled WGS sequence"/>
</dbReference>
<keyword evidence="1" id="KW-0175">Coiled coil</keyword>
<dbReference type="RefSeq" id="WP_400188697.1">
    <property type="nucleotide sequence ID" value="NZ_JBGORX010000010.1"/>
</dbReference>
<dbReference type="EMBL" id="JBGORX010000010">
    <property type="protein sequence ID" value="MFJ1269882.1"/>
    <property type="molecule type" value="Genomic_DNA"/>
</dbReference>
<evidence type="ECO:0000256" key="1">
    <source>
        <dbReference type="SAM" id="Coils"/>
    </source>
</evidence>
<feature type="coiled-coil region" evidence="1">
    <location>
        <begin position="164"/>
        <end position="198"/>
    </location>
</feature>
<evidence type="ECO:0000313" key="2">
    <source>
        <dbReference type="EMBL" id="MFJ1269882.1"/>
    </source>
</evidence>
<name>A0ABW8DCG6_9GAMM</name>
<protein>
    <submittedName>
        <fullName evidence="2">Uncharacterized protein</fullName>
    </submittedName>
</protein>
<accession>A0ABW8DCG6</accession>
<gene>
    <name evidence="2" type="ORF">ACD661_15070</name>
</gene>
<reference evidence="2 3" key="1">
    <citation type="submission" date="2024-08" db="EMBL/GenBank/DDBJ databases">
        <title>Draft Genome Sequence of Legionella lytica strain DSB2004, Isolated From a Fire Sprinkler System.</title>
        <authorList>
            <person name="Everhart A.D."/>
            <person name="Kidane D.T."/>
            <person name="Farone A.L."/>
            <person name="Farone M.B."/>
        </authorList>
    </citation>
    <scope>NUCLEOTIDE SEQUENCE [LARGE SCALE GENOMIC DNA]</scope>
    <source>
        <strain evidence="2 3">DSB2004</strain>
    </source>
</reference>